<proteinExistence type="predicted"/>
<sequence>MGRLTCMQSWVRRTNSDYSVINTSLCHEKNSTGITITIMNIFILVLWSLVGISISYSPARIHHSDHAQIFQETPDMQTLKIYTQINASLIDASQITQVLAVSSPVNQSHIRVKYKVCVWRSDEPVQIYLLPLSRLTGTAQSLFEGLSMNTQEIIPNYTPETSRLGEFMTSPSPTPMKPHPLYLNLMTEIKPSNTKTTSLQEQQNLLKRNRKNVISQYTKEIRDLANFPRNSEIIDPMMIGRRRRDIESEESLDNLAARRNRLVNFRAALQARLNALNALVHLTGNDPIRDCQYALVPQKLISCLYQLGMLDPDEEILELVYSISSHLMSDSILRNIELNDYKLILQRESK</sequence>
<reference evidence="2 3" key="1">
    <citation type="journal article" date="2016" name="Nature">
        <title>Redefining the invertebrate RNA virosphere.</title>
        <authorList>
            <person name="Shi M."/>
            <person name="Lin X.D."/>
            <person name="Tian J.H."/>
            <person name="Chen L.J."/>
            <person name="Chen X."/>
            <person name="Li C.X."/>
            <person name="Qin X.C."/>
            <person name="Li J."/>
            <person name="Cao J.P."/>
            <person name="Eden J.S."/>
            <person name="Buchmann J."/>
            <person name="Wang W."/>
            <person name="Xu J."/>
            <person name="Holmes E.C."/>
            <person name="Zhang Y.Z."/>
        </authorList>
    </citation>
    <scope>NUCLEOTIDE SEQUENCE [LARGE SCALE GENOMIC DNA]</scope>
    <source>
        <strain evidence="2 3">SCM45623</strain>
    </source>
</reference>
<dbReference type="GeneID" id="37616330"/>
<feature type="transmembrane region" description="Helical" evidence="1">
    <location>
        <begin position="34"/>
        <end position="56"/>
    </location>
</feature>
<organism evidence="2 3">
    <name type="scientific">Drosophila immigrans sigmavirus</name>
    <dbReference type="NCBI Taxonomy" id="1002360"/>
    <lineage>
        <taxon>Viruses</taxon>
        <taxon>Riboviria</taxon>
        <taxon>Orthornavirae</taxon>
        <taxon>Negarnaviricota</taxon>
        <taxon>Haploviricotina</taxon>
        <taxon>Monjiviricetes</taxon>
        <taxon>Mononegavirales</taxon>
        <taxon>Rhabdoviridae</taxon>
        <taxon>Alpharhabdovirinae</taxon>
        <taxon>Sigmavirus</taxon>
        <taxon>Sigmavirus immigrans</taxon>
    </lineage>
</organism>
<dbReference type="RefSeq" id="YP_009505494.1">
    <property type="nucleotide sequence ID" value="NC_038280.1"/>
</dbReference>
<evidence type="ECO:0000313" key="2">
    <source>
        <dbReference type="EMBL" id="APG78759.1"/>
    </source>
</evidence>
<evidence type="ECO:0000313" key="3">
    <source>
        <dbReference type="Proteomes" id="UP000232541"/>
    </source>
</evidence>
<keyword evidence="1" id="KW-1133">Transmembrane helix</keyword>
<dbReference type="EMBL" id="KX884434">
    <property type="protein sequence ID" value="APG78759.1"/>
    <property type="molecule type" value="Viral_cRNA"/>
</dbReference>
<keyword evidence="3" id="KW-1185">Reference proteome</keyword>
<protein>
    <submittedName>
        <fullName evidence="2">PP3</fullName>
    </submittedName>
</protein>
<dbReference type="KEGG" id="vg:37616330"/>
<evidence type="ECO:0000256" key="1">
    <source>
        <dbReference type="SAM" id="Phobius"/>
    </source>
</evidence>
<name>A0A1L3KN48_9RHAB</name>
<dbReference type="Proteomes" id="UP000232541">
    <property type="component" value="Segment"/>
</dbReference>
<accession>A0A1L3KN48</accession>
<keyword evidence="1" id="KW-0472">Membrane</keyword>
<keyword evidence="1" id="KW-0812">Transmembrane</keyword>